<comment type="caution">
    <text evidence="1">The sequence shown here is derived from an EMBL/GenBank/DDBJ whole genome shotgun (WGS) entry which is preliminary data.</text>
</comment>
<reference evidence="1 2" key="1">
    <citation type="journal article" date="2023" name="G3 (Bethesda)">
        <title>A chromosome-level genome assembly of Zasmidium syzygii isolated from banana leaves.</title>
        <authorList>
            <person name="van Westerhoven A.C."/>
            <person name="Mehrabi R."/>
            <person name="Talebi R."/>
            <person name="Steentjes M.B.F."/>
            <person name="Corcolon B."/>
            <person name="Chong P.A."/>
            <person name="Kema G.H.J."/>
            <person name="Seidl M.F."/>
        </authorList>
    </citation>
    <scope>NUCLEOTIDE SEQUENCE [LARGE SCALE GENOMIC DNA]</scope>
    <source>
        <strain evidence="1 2">P124</strain>
    </source>
</reference>
<dbReference type="Gene3D" id="3.10.450.50">
    <property type="match status" value="1"/>
</dbReference>
<keyword evidence="2" id="KW-1185">Reference proteome</keyword>
<evidence type="ECO:0000313" key="1">
    <source>
        <dbReference type="EMBL" id="KAK4501064.1"/>
    </source>
</evidence>
<name>A0ABR0EHR9_ZASCE</name>
<proteinExistence type="predicted"/>
<dbReference type="SUPFAM" id="SSF54427">
    <property type="entry name" value="NTF2-like"/>
    <property type="match status" value="1"/>
</dbReference>
<organism evidence="1 2">
    <name type="scientific">Zasmidium cellare</name>
    <name type="common">Wine cellar mold</name>
    <name type="synonym">Racodium cellare</name>
    <dbReference type="NCBI Taxonomy" id="395010"/>
    <lineage>
        <taxon>Eukaryota</taxon>
        <taxon>Fungi</taxon>
        <taxon>Dikarya</taxon>
        <taxon>Ascomycota</taxon>
        <taxon>Pezizomycotina</taxon>
        <taxon>Dothideomycetes</taxon>
        <taxon>Dothideomycetidae</taxon>
        <taxon>Mycosphaerellales</taxon>
        <taxon>Mycosphaerellaceae</taxon>
        <taxon>Zasmidium</taxon>
    </lineage>
</organism>
<dbReference type="Proteomes" id="UP001305779">
    <property type="component" value="Unassembled WGS sequence"/>
</dbReference>
<evidence type="ECO:0008006" key="3">
    <source>
        <dbReference type="Google" id="ProtNLM"/>
    </source>
</evidence>
<sequence>MDTIEKSADAEHLENLCHSFVNACNTRQLQRSNAVWDVYAPTFRAEPDLDPNQKIVDLDELLAQIRAITSAHPTHRIEIFSFDVKITEKTGNAHVFMTTEITGCPEGVRRQNAVIFEFRKIEGKWRAIWYRGLRGTGGLDSGFGGM</sequence>
<evidence type="ECO:0000313" key="2">
    <source>
        <dbReference type="Proteomes" id="UP001305779"/>
    </source>
</evidence>
<gene>
    <name evidence="1" type="ORF">PRZ48_006870</name>
</gene>
<dbReference type="InterPro" id="IPR032710">
    <property type="entry name" value="NTF2-like_dom_sf"/>
</dbReference>
<dbReference type="EMBL" id="JAXOVC010000005">
    <property type="protein sequence ID" value="KAK4501064.1"/>
    <property type="molecule type" value="Genomic_DNA"/>
</dbReference>
<accession>A0ABR0EHR9</accession>
<protein>
    <recommendedName>
        <fullName evidence="3">SnoaL-like domain-containing protein</fullName>
    </recommendedName>
</protein>